<evidence type="ECO:0000259" key="1">
    <source>
        <dbReference type="Pfam" id="PF25000"/>
    </source>
</evidence>
<dbReference type="Gene3D" id="1.25.40.10">
    <property type="entry name" value="Tetratricopeptide repeat domain"/>
    <property type="match status" value="1"/>
</dbReference>
<organism evidence="2 3">
    <name type="scientific">Hyaloscypha hepaticicola</name>
    <dbReference type="NCBI Taxonomy" id="2082293"/>
    <lineage>
        <taxon>Eukaryota</taxon>
        <taxon>Fungi</taxon>
        <taxon>Dikarya</taxon>
        <taxon>Ascomycota</taxon>
        <taxon>Pezizomycotina</taxon>
        <taxon>Leotiomycetes</taxon>
        <taxon>Helotiales</taxon>
        <taxon>Hyaloscyphaceae</taxon>
        <taxon>Hyaloscypha</taxon>
    </lineage>
</organism>
<dbReference type="EMBL" id="KZ613509">
    <property type="protein sequence ID" value="PMD15969.1"/>
    <property type="molecule type" value="Genomic_DNA"/>
</dbReference>
<dbReference type="Pfam" id="PF13374">
    <property type="entry name" value="TPR_10"/>
    <property type="match status" value="1"/>
</dbReference>
<accession>A0A2J6PPM8</accession>
<dbReference type="Proteomes" id="UP000235672">
    <property type="component" value="Unassembled WGS sequence"/>
</dbReference>
<reference evidence="2 3" key="1">
    <citation type="submission" date="2016-05" db="EMBL/GenBank/DDBJ databases">
        <title>A degradative enzymes factory behind the ericoid mycorrhizal symbiosis.</title>
        <authorList>
            <consortium name="DOE Joint Genome Institute"/>
            <person name="Martino E."/>
            <person name="Morin E."/>
            <person name="Grelet G."/>
            <person name="Kuo A."/>
            <person name="Kohler A."/>
            <person name="Daghino S."/>
            <person name="Barry K."/>
            <person name="Choi C."/>
            <person name="Cichocki N."/>
            <person name="Clum A."/>
            <person name="Copeland A."/>
            <person name="Hainaut M."/>
            <person name="Haridas S."/>
            <person name="Labutti K."/>
            <person name="Lindquist E."/>
            <person name="Lipzen A."/>
            <person name="Khouja H.-R."/>
            <person name="Murat C."/>
            <person name="Ohm R."/>
            <person name="Olson A."/>
            <person name="Spatafora J."/>
            <person name="Veneault-Fourrey C."/>
            <person name="Henrissat B."/>
            <person name="Grigoriev I."/>
            <person name="Martin F."/>
            <person name="Perotto S."/>
        </authorList>
    </citation>
    <scope>NUCLEOTIDE SEQUENCE [LARGE SCALE GENOMIC DNA]</scope>
    <source>
        <strain evidence="2 3">UAMH 7357</strain>
    </source>
</reference>
<proteinExistence type="predicted"/>
<dbReference type="OrthoDB" id="1658288at2759"/>
<name>A0A2J6PPM8_9HELO</name>
<dbReference type="SUPFAM" id="SSF48452">
    <property type="entry name" value="TPR-like"/>
    <property type="match status" value="1"/>
</dbReference>
<dbReference type="Pfam" id="PF13424">
    <property type="entry name" value="TPR_12"/>
    <property type="match status" value="1"/>
</dbReference>
<dbReference type="SUPFAM" id="SSF52540">
    <property type="entry name" value="P-loop containing nucleoside triphosphate hydrolases"/>
    <property type="match status" value="1"/>
</dbReference>
<evidence type="ECO:0000313" key="2">
    <source>
        <dbReference type="EMBL" id="PMD15969.1"/>
    </source>
</evidence>
<keyword evidence="3" id="KW-1185">Reference proteome</keyword>
<protein>
    <recommendedName>
        <fullName evidence="1">DUF7779 domain-containing protein</fullName>
    </recommendedName>
</protein>
<dbReference type="InterPro" id="IPR053137">
    <property type="entry name" value="NLR-like"/>
</dbReference>
<dbReference type="InterPro" id="IPR011990">
    <property type="entry name" value="TPR-like_helical_dom_sf"/>
</dbReference>
<feature type="domain" description="DUF7779" evidence="1">
    <location>
        <begin position="582"/>
        <end position="652"/>
    </location>
</feature>
<dbReference type="PANTHER" id="PTHR46082">
    <property type="entry name" value="ATP/GTP-BINDING PROTEIN-RELATED"/>
    <property type="match status" value="1"/>
</dbReference>
<dbReference type="GO" id="GO:0043531">
    <property type="term" value="F:ADP binding"/>
    <property type="evidence" value="ECO:0007669"/>
    <property type="project" value="InterPro"/>
</dbReference>
<dbReference type="InterPro" id="IPR027417">
    <property type="entry name" value="P-loop_NTPase"/>
</dbReference>
<dbReference type="Pfam" id="PF25000">
    <property type="entry name" value="DUF7779"/>
    <property type="match status" value="1"/>
</dbReference>
<sequence length="881" mass="99624">MACTKETVKASGLNIWSEEAPGGPTPVVDIIAVQGLGSHEFYTWVKKVPAEADKPKRLRDKAQFWKGKKTLAKDQEDGTTEVMWIRDLLVPKFQDARIATYSYKSDWKDRAVKTNLRECANLFLNELLQHRQKENALVIAASSRHYRDLGLSVAGIIFLGGPFQGSDAALKAKWLSQALRYDRTLLELLQKDSQPLFDVATDFADCHIDWDTVCFYETQNATYGPLTFQTVSQQSATQLGRRMIPFDTDHSGLNKFSGEDNVNFKRVLPEIRRMVEGGGSIVTERYRANVPAQGKRFPESTVPIVRDKKFVERQDIFRALEFQFSQSNCHNRAVLTGLGGVGKSQIAIEYSYRLRERDPDLWVFWVYASTAERFEGAYRSIAAKLDLPGADDPKTDVLGLVSRWLSNINNGRWLMILDNADDIDVFQKIQEEGSSKGNGPNLPLLSYIPQSITGSVLVTTRDRKATSWLSTGYTSVIPVKLMKLEEADQLLRAKIPEGLSTGFDRAELVKELDYLPLAISQAAAYISAKAIRMSVSKYLMLYRQDEQSQSRLLDQESGDLRRDPSVPNSVIRTWQISFDLIKRNKPQAAELLSLMAMLDRQGIPEFLLNVQYPNLLDLEDALGPLDEFSLVTIEKGGKSFEMHRLVQLATRKWVELYSDGQRWWGEAIRVVSKAFPNGSYSNWKKCETLSPHALQVLTYGLESSQSMLDRASLLYNMAWYNWIQGRYEVAKTESEESLTLGKDILPNHDMRVYQSVEMLALVLSNQGKYADAEAMNRQTLEIREEVLGKTHPDTLTTMSNLALVLSRQGKYADAEAMNRQTLEIREEVLGKTHPDTLTSVYCLAYLLQNRHKYGEASILYQRACAGYKSSLGSDHPITKAK</sequence>
<dbReference type="PANTHER" id="PTHR46082:SF6">
    <property type="entry name" value="AAA+ ATPASE DOMAIN-CONTAINING PROTEIN-RELATED"/>
    <property type="match status" value="1"/>
</dbReference>
<gene>
    <name evidence="2" type="ORF">NA56DRAFT_663475</name>
</gene>
<dbReference type="AlphaFoldDB" id="A0A2J6PPM8"/>
<evidence type="ECO:0000313" key="3">
    <source>
        <dbReference type="Proteomes" id="UP000235672"/>
    </source>
</evidence>
<dbReference type="Gene3D" id="3.40.50.300">
    <property type="entry name" value="P-loop containing nucleotide triphosphate hydrolases"/>
    <property type="match status" value="1"/>
</dbReference>
<dbReference type="InterPro" id="IPR056681">
    <property type="entry name" value="DUF7779"/>
</dbReference>